<name>A0A5K1I4W5_9GAMM</name>
<dbReference type="CDD" id="cd05561">
    <property type="entry name" value="Peptidases_S8_4"/>
    <property type="match status" value="1"/>
</dbReference>
<feature type="active site" description="Charge relay system" evidence="5">
    <location>
        <position position="289"/>
    </location>
</feature>
<feature type="region of interest" description="Disordered" evidence="6">
    <location>
        <begin position="38"/>
        <end position="144"/>
    </location>
</feature>
<feature type="active site" description="Charge relay system" evidence="5">
    <location>
        <position position="443"/>
    </location>
</feature>
<dbReference type="InterPro" id="IPR050131">
    <property type="entry name" value="Peptidase_S8_subtilisin-like"/>
</dbReference>
<feature type="compositionally biased region" description="Basic and acidic residues" evidence="6">
    <location>
        <begin position="68"/>
        <end position="92"/>
    </location>
</feature>
<dbReference type="InterPro" id="IPR036852">
    <property type="entry name" value="Peptidase_S8/S53_dom_sf"/>
</dbReference>
<sequence length="495" mass="53494">MRTSRSSLNKAARHAARARRLTGLALCGLLAISAASLASERVPQSLEREEPPSPSRPTAVSQGTADAVTHERDLEEIKTTDQDDSRSARENAGDTPMPRAGERREEEREIRHRAPPDRGSLMGQGPSSLPLPGYRTPADPTPSRAAVDQEYEPEELLLVSSSMPEAIQAARDLGALRFRIKHRQALEHLDMVLSVFRLPADSDARRQLQIATQRLPRLQLELNHRYGLLASRQQMAQGMIQFSHAETGCLSDAHVGLLDTAVNLQHPALIGRDIKLLQLAPSPPASRRHGTAIASLWVGNHEMGFLPMMPRARVSVAAVFRQGDPRPDTTTDILLAGLDWLLGQGVEAINLGLGGPYNRLLDLALDRLLARDVLLVASAGNQGPGASPTYPAAQPGVFAATAVDASRQLYRQANRGPYIDFTAPGVQVWAASETGTAYHTGTSFAAPFVLAALLAEKRLGQDWGQNARESALDLGPKGKDDSYGWGLVRWPAACG</sequence>
<comment type="similarity">
    <text evidence="1 5">Belongs to the peptidase S8 family.</text>
</comment>
<dbReference type="SUPFAM" id="SSF52743">
    <property type="entry name" value="Subtilisin-like"/>
    <property type="match status" value="1"/>
</dbReference>
<keyword evidence="2 5" id="KW-0645">Protease</keyword>
<keyword evidence="7" id="KW-0732">Signal</keyword>
<feature type="active site" description="Charge relay system" evidence="5">
    <location>
        <position position="259"/>
    </location>
</feature>
<evidence type="ECO:0000256" key="3">
    <source>
        <dbReference type="ARBA" id="ARBA00022801"/>
    </source>
</evidence>
<feature type="chain" id="PRO_5023901065" evidence="7">
    <location>
        <begin position="39"/>
        <end position="495"/>
    </location>
</feature>
<dbReference type="GO" id="GO:0004252">
    <property type="term" value="F:serine-type endopeptidase activity"/>
    <property type="evidence" value="ECO:0007669"/>
    <property type="project" value="UniProtKB-UniRule"/>
</dbReference>
<evidence type="ECO:0000256" key="5">
    <source>
        <dbReference type="PROSITE-ProRule" id="PRU01240"/>
    </source>
</evidence>
<dbReference type="InterPro" id="IPR000209">
    <property type="entry name" value="Peptidase_S8/S53_dom"/>
</dbReference>
<feature type="compositionally biased region" description="Basic and acidic residues" evidence="6">
    <location>
        <begin position="100"/>
        <end position="116"/>
    </location>
</feature>
<evidence type="ECO:0000256" key="1">
    <source>
        <dbReference type="ARBA" id="ARBA00011073"/>
    </source>
</evidence>
<evidence type="ECO:0000259" key="8">
    <source>
        <dbReference type="Pfam" id="PF00082"/>
    </source>
</evidence>
<dbReference type="EMBL" id="CABVOU010000027">
    <property type="protein sequence ID" value="VVZ95043.1"/>
    <property type="molecule type" value="Genomic_DNA"/>
</dbReference>
<dbReference type="EC" id="3.4.21.-" evidence="9"/>
<protein>
    <submittedName>
        <fullName evidence="9">Minor extracellular protease Epr</fullName>
        <ecNumber evidence="9">3.4.21.-</ecNumber>
    </submittedName>
</protein>
<evidence type="ECO:0000256" key="2">
    <source>
        <dbReference type="ARBA" id="ARBA00022670"/>
    </source>
</evidence>
<evidence type="ECO:0000256" key="6">
    <source>
        <dbReference type="SAM" id="MobiDB-lite"/>
    </source>
</evidence>
<reference evidence="9 10" key="1">
    <citation type="submission" date="2019-09" db="EMBL/GenBank/DDBJ databases">
        <authorList>
            <person name="Criscuolo A."/>
        </authorList>
    </citation>
    <scope>NUCLEOTIDE SEQUENCE [LARGE SCALE GENOMIC DNA]</scope>
    <source>
        <strain evidence="10">3(2)</strain>
    </source>
</reference>
<evidence type="ECO:0000313" key="9">
    <source>
        <dbReference type="EMBL" id="VVZ95043.1"/>
    </source>
</evidence>
<keyword evidence="4 5" id="KW-0720">Serine protease</keyword>
<dbReference type="PROSITE" id="PS51892">
    <property type="entry name" value="SUBTILASE"/>
    <property type="match status" value="1"/>
</dbReference>
<feature type="signal peptide" evidence="7">
    <location>
        <begin position="1"/>
        <end position="38"/>
    </location>
</feature>
<accession>A0A5K1I4W5</accession>
<evidence type="ECO:0000256" key="7">
    <source>
        <dbReference type="SAM" id="SignalP"/>
    </source>
</evidence>
<dbReference type="AlphaFoldDB" id="A0A5K1I4W5"/>
<dbReference type="Gene3D" id="3.40.50.200">
    <property type="entry name" value="Peptidase S8/S53 domain"/>
    <property type="match status" value="1"/>
</dbReference>
<dbReference type="PANTHER" id="PTHR43806">
    <property type="entry name" value="PEPTIDASE S8"/>
    <property type="match status" value="1"/>
</dbReference>
<dbReference type="GO" id="GO:0006508">
    <property type="term" value="P:proteolysis"/>
    <property type="evidence" value="ECO:0007669"/>
    <property type="project" value="UniProtKB-KW"/>
</dbReference>
<dbReference type="Pfam" id="PF00082">
    <property type="entry name" value="Peptidase_S8"/>
    <property type="match status" value="1"/>
</dbReference>
<organism evidence="9 10">
    <name type="scientific">Halomonas lysinitropha</name>
    <dbReference type="NCBI Taxonomy" id="2607506"/>
    <lineage>
        <taxon>Bacteria</taxon>
        <taxon>Pseudomonadati</taxon>
        <taxon>Pseudomonadota</taxon>
        <taxon>Gammaproteobacteria</taxon>
        <taxon>Oceanospirillales</taxon>
        <taxon>Halomonadaceae</taxon>
        <taxon>Halomonas</taxon>
    </lineage>
</organism>
<proteinExistence type="inferred from homology"/>
<evidence type="ECO:0000256" key="4">
    <source>
        <dbReference type="ARBA" id="ARBA00022825"/>
    </source>
</evidence>
<keyword evidence="3 5" id="KW-0378">Hydrolase</keyword>
<evidence type="ECO:0000313" key="10">
    <source>
        <dbReference type="Proteomes" id="UP000326725"/>
    </source>
</evidence>
<keyword evidence="10" id="KW-1185">Reference proteome</keyword>
<dbReference type="Proteomes" id="UP000326725">
    <property type="component" value="Unassembled WGS sequence"/>
</dbReference>
<gene>
    <name evidence="9" type="primary">epr</name>
    <name evidence="9" type="ORF">HALO32_01107</name>
</gene>
<feature type="domain" description="Peptidase S8/S53" evidence="8">
    <location>
        <begin position="254"/>
        <end position="486"/>
    </location>
</feature>
<dbReference type="PANTHER" id="PTHR43806:SF11">
    <property type="entry name" value="CEREVISIN-RELATED"/>
    <property type="match status" value="1"/>
</dbReference>